<feature type="region of interest" description="Disordered" evidence="1">
    <location>
        <begin position="109"/>
        <end position="207"/>
    </location>
</feature>
<dbReference type="GO" id="GO:0032299">
    <property type="term" value="C:ribonuclease H2 complex"/>
    <property type="evidence" value="ECO:0007669"/>
    <property type="project" value="InterPro"/>
</dbReference>
<evidence type="ECO:0000256" key="1">
    <source>
        <dbReference type="SAM" id="MobiDB-lite"/>
    </source>
</evidence>
<dbReference type="EMBL" id="CM003158">
    <property type="protein sequence ID" value="KIS66360.1"/>
    <property type="molecule type" value="Genomic_DNA"/>
</dbReference>
<dbReference type="InParanoid" id="A0A0D1DUW4"/>
<feature type="compositionally biased region" description="Acidic residues" evidence="1">
    <location>
        <begin position="179"/>
        <end position="189"/>
    </location>
</feature>
<accession>A0A0D1DUW4</accession>
<dbReference type="PANTHER" id="PTHR47204">
    <property type="entry name" value="OS02G0168900 PROTEIN"/>
    <property type="match status" value="1"/>
</dbReference>
<feature type="compositionally biased region" description="Basic and acidic residues" evidence="1">
    <location>
        <begin position="127"/>
        <end position="143"/>
    </location>
</feature>
<dbReference type="AlphaFoldDB" id="A0A0D1DUW4"/>
<sequence>MTDSAIHLFPPPIDISFDDEALPECSANLMPFSIAYDGPAPIDSFLVHRAAPKTSTDASTCASAVKGEESDSFISAFRGRAIQSTPLPLPAGFVAKVVQVSQAVSVGSIDTDANGASTGDGSILDQRQTREAGDAERQKERARANKRRRIAKQPAPVLQKFSMDSDDDDEQDQHSDSAASDDDWEDTNEATESMHDASPPSETIGPSQQLVDNKAQIPGPTVHIHPIAQVQSNHLTIWGPDGPIDKGDDPFFRTVGEWYSVVAPLLHA</sequence>
<dbReference type="VEuPathDB" id="FungiDB:UMAG_05358"/>
<dbReference type="RefSeq" id="XP_011392060.1">
    <property type="nucleotide sequence ID" value="XM_011393758.1"/>
</dbReference>
<dbReference type="InterPro" id="IPR013924">
    <property type="entry name" value="RNase_H2_suC"/>
</dbReference>
<reference evidence="2 3" key="1">
    <citation type="journal article" date="2006" name="Nature">
        <title>Insights from the genome of the biotrophic fungal plant pathogen Ustilago maydis.</title>
        <authorList>
            <person name="Kamper J."/>
            <person name="Kahmann R."/>
            <person name="Bolker M."/>
            <person name="Ma L.J."/>
            <person name="Brefort T."/>
            <person name="Saville B.J."/>
            <person name="Banuett F."/>
            <person name="Kronstad J.W."/>
            <person name="Gold S.E."/>
            <person name="Muller O."/>
            <person name="Perlin M.H."/>
            <person name="Wosten H.A."/>
            <person name="de Vries R."/>
            <person name="Ruiz-Herrera J."/>
            <person name="Reynaga-Pena C.G."/>
            <person name="Snetselaar K."/>
            <person name="McCann M."/>
            <person name="Perez-Martin J."/>
            <person name="Feldbrugge M."/>
            <person name="Basse C.W."/>
            <person name="Steinberg G."/>
            <person name="Ibeas J.I."/>
            <person name="Holloman W."/>
            <person name="Guzman P."/>
            <person name="Farman M."/>
            <person name="Stajich J.E."/>
            <person name="Sentandreu R."/>
            <person name="Gonzalez-Prieto J.M."/>
            <person name="Kennell J.C."/>
            <person name="Molina L."/>
            <person name="Schirawski J."/>
            <person name="Mendoza-Mendoza A."/>
            <person name="Greilinger D."/>
            <person name="Munch K."/>
            <person name="Rossel N."/>
            <person name="Scherer M."/>
            <person name="Vranes M."/>
            <person name="Ladendorf O."/>
            <person name="Vincon V."/>
            <person name="Fuchs U."/>
            <person name="Sandrock B."/>
            <person name="Meng S."/>
            <person name="Ho E.C."/>
            <person name="Cahill M.J."/>
            <person name="Boyce K.J."/>
            <person name="Klose J."/>
            <person name="Klosterman S.J."/>
            <person name="Deelstra H.J."/>
            <person name="Ortiz-Castellanos L."/>
            <person name="Li W."/>
            <person name="Sanchez-Alonso P."/>
            <person name="Schreier P.H."/>
            <person name="Hauser-Hahn I."/>
            <person name="Vaupel M."/>
            <person name="Koopmann E."/>
            <person name="Friedrich G."/>
            <person name="Voss H."/>
            <person name="Schluter T."/>
            <person name="Margolis J."/>
            <person name="Platt D."/>
            <person name="Swimmer C."/>
            <person name="Gnirke A."/>
            <person name="Chen F."/>
            <person name="Vysotskaia V."/>
            <person name="Mannhaupt G."/>
            <person name="Guldener U."/>
            <person name="Munsterkotter M."/>
            <person name="Haase D."/>
            <person name="Oesterheld M."/>
            <person name="Mewes H.W."/>
            <person name="Mauceli E.W."/>
            <person name="DeCaprio D."/>
            <person name="Wade C.M."/>
            <person name="Butler J."/>
            <person name="Young S."/>
            <person name="Jaffe D.B."/>
            <person name="Calvo S."/>
            <person name="Nusbaum C."/>
            <person name="Galagan J."/>
            <person name="Birren B.W."/>
        </authorList>
    </citation>
    <scope>NUCLEOTIDE SEQUENCE [LARGE SCALE GENOMIC DNA]</scope>
    <source>
        <strain evidence="3">DSM 14603 / FGSC 9021 / UM521</strain>
    </source>
</reference>
<dbReference type="STRING" id="237631.A0A0D1DUW4"/>
<organism evidence="2 3">
    <name type="scientific">Mycosarcoma maydis</name>
    <name type="common">Corn smut fungus</name>
    <name type="synonym">Ustilago maydis</name>
    <dbReference type="NCBI Taxonomy" id="5270"/>
    <lineage>
        <taxon>Eukaryota</taxon>
        <taxon>Fungi</taxon>
        <taxon>Dikarya</taxon>
        <taxon>Basidiomycota</taxon>
        <taxon>Ustilaginomycotina</taxon>
        <taxon>Ustilaginomycetes</taxon>
        <taxon>Ustilaginales</taxon>
        <taxon>Ustilaginaceae</taxon>
        <taxon>Mycosarcoma</taxon>
    </lineage>
</organism>
<dbReference type="OrthoDB" id="73890at2759"/>
<dbReference type="eggNOG" id="ENOG502RSC9">
    <property type="taxonomic scope" value="Eukaryota"/>
</dbReference>
<protein>
    <submittedName>
        <fullName evidence="2">Uncharacterized protein</fullName>
    </submittedName>
</protein>
<proteinExistence type="predicted"/>
<dbReference type="Pfam" id="PF08615">
    <property type="entry name" value="RNase_H2_suC"/>
    <property type="match status" value="1"/>
</dbReference>
<evidence type="ECO:0000313" key="3">
    <source>
        <dbReference type="Proteomes" id="UP000000561"/>
    </source>
</evidence>
<keyword evidence="3" id="KW-1185">Reference proteome</keyword>
<evidence type="ECO:0000313" key="2">
    <source>
        <dbReference type="EMBL" id="KIS66360.1"/>
    </source>
</evidence>
<dbReference type="Proteomes" id="UP000000561">
    <property type="component" value="Chromosome 19"/>
</dbReference>
<dbReference type="GO" id="GO:0006401">
    <property type="term" value="P:RNA catabolic process"/>
    <property type="evidence" value="ECO:0007669"/>
    <property type="project" value="InterPro"/>
</dbReference>
<dbReference type="KEGG" id="uma:UMAG_05358"/>
<name>A0A0D1DUW4_MYCMD</name>
<dbReference type="GeneID" id="23565275"/>
<dbReference type="PANTHER" id="PTHR47204:SF1">
    <property type="entry name" value="RIBONUCLEASE H2 SUBUNIT C"/>
    <property type="match status" value="1"/>
</dbReference>
<dbReference type="Gene3D" id="2.40.128.680">
    <property type="match status" value="1"/>
</dbReference>
<gene>
    <name evidence="2" type="ORF">UMAG_05358</name>
</gene>